<name>A0AC60QRV0_IXOPE</name>
<sequence>MRWSTHEIREARSKLSYVGRLKFLPQESYARRMYYHIRYQGSKTGWMKRIKTIDSKYSGGTTRHLATTERGGGTGRNRGLEKDNAEETEPPTVQETQEGTSALSTLPGRPSQRAAVPGSNGLLLAQRRRFELYGEDPNCGLCGGDEETVEHVSKQCSSIDQKGQSALQCSVEQALGYGDEAEEGGGDDGQYETDELRYTQAVDSARPLQLAVQTASPLPAGSEAIGVEATPSLFFAFKVAEKQGTTAYQMRRSKCASVIKNVLGPHFKASLALDIGDSYYSLVIDESADKVNKPFKAKDVDQTKLLKELMTLLSSLVQKVVIPTEQMYVLTSRLEGHLNPKPYLGYLFEMHVDNIKAEKTDGFFIANEAVMR</sequence>
<keyword evidence="2" id="KW-1185">Reference proteome</keyword>
<organism evidence="1 2">
    <name type="scientific">Ixodes persulcatus</name>
    <name type="common">Taiga tick</name>
    <dbReference type="NCBI Taxonomy" id="34615"/>
    <lineage>
        <taxon>Eukaryota</taxon>
        <taxon>Metazoa</taxon>
        <taxon>Ecdysozoa</taxon>
        <taxon>Arthropoda</taxon>
        <taxon>Chelicerata</taxon>
        <taxon>Arachnida</taxon>
        <taxon>Acari</taxon>
        <taxon>Parasitiformes</taxon>
        <taxon>Ixodida</taxon>
        <taxon>Ixodoidea</taxon>
        <taxon>Ixodidae</taxon>
        <taxon>Ixodinae</taxon>
        <taxon>Ixodes</taxon>
    </lineage>
</organism>
<evidence type="ECO:0000313" key="1">
    <source>
        <dbReference type="EMBL" id="KAG0438335.1"/>
    </source>
</evidence>
<gene>
    <name evidence="1" type="ORF">HPB47_017057</name>
</gene>
<reference evidence="1 2" key="1">
    <citation type="journal article" date="2020" name="Cell">
        <title>Large-Scale Comparative Analyses of Tick Genomes Elucidate Their Genetic Diversity and Vector Capacities.</title>
        <authorList>
            <consortium name="Tick Genome and Microbiome Consortium (TIGMIC)"/>
            <person name="Jia N."/>
            <person name="Wang J."/>
            <person name="Shi W."/>
            <person name="Du L."/>
            <person name="Sun Y."/>
            <person name="Zhan W."/>
            <person name="Jiang J.F."/>
            <person name="Wang Q."/>
            <person name="Zhang B."/>
            <person name="Ji P."/>
            <person name="Bell-Sakyi L."/>
            <person name="Cui X.M."/>
            <person name="Yuan T.T."/>
            <person name="Jiang B.G."/>
            <person name="Yang W.F."/>
            <person name="Lam T.T."/>
            <person name="Chang Q.C."/>
            <person name="Ding S.J."/>
            <person name="Wang X.J."/>
            <person name="Zhu J.G."/>
            <person name="Ruan X.D."/>
            <person name="Zhao L."/>
            <person name="Wei J.T."/>
            <person name="Ye R.Z."/>
            <person name="Que T.C."/>
            <person name="Du C.H."/>
            <person name="Zhou Y.H."/>
            <person name="Cheng J.X."/>
            <person name="Dai P.F."/>
            <person name="Guo W.B."/>
            <person name="Han X.H."/>
            <person name="Huang E.J."/>
            <person name="Li L.F."/>
            <person name="Wei W."/>
            <person name="Gao Y.C."/>
            <person name="Liu J.Z."/>
            <person name="Shao H.Z."/>
            <person name="Wang X."/>
            <person name="Wang C.C."/>
            <person name="Yang T.C."/>
            <person name="Huo Q.B."/>
            <person name="Li W."/>
            <person name="Chen H.Y."/>
            <person name="Chen S.E."/>
            <person name="Zhou L.G."/>
            <person name="Ni X.B."/>
            <person name="Tian J.H."/>
            <person name="Sheng Y."/>
            <person name="Liu T."/>
            <person name="Pan Y.S."/>
            <person name="Xia L.Y."/>
            <person name="Li J."/>
            <person name="Zhao F."/>
            <person name="Cao W.C."/>
        </authorList>
    </citation>
    <scope>NUCLEOTIDE SEQUENCE [LARGE SCALE GENOMIC DNA]</scope>
    <source>
        <strain evidence="1">Iper-2018</strain>
    </source>
</reference>
<proteinExistence type="predicted"/>
<comment type="caution">
    <text evidence="1">The sequence shown here is derived from an EMBL/GenBank/DDBJ whole genome shotgun (WGS) entry which is preliminary data.</text>
</comment>
<evidence type="ECO:0000313" key="2">
    <source>
        <dbReference type="Proteomes" id="UP000805193"/>
    </source>
</evidence>
<protein>
    <submittedName>
        <fullName evidence="1">Uncharacterized protein</fullName>
    </submittedName>
</protein>
<dbReference type="EMBL" id="JABSTQ010005891">
    <property type="protein sequence ID" value="KAG0438335.1"/>
    <property type="molecule type" value="Genomic_DNA"/>
</dbReference>
<dbReference type="Proteomes" id="UP000805193">
    <property type="component" value="Unassembled WGS sequence"/>
</dbReference>
<accession>A0AC60QRV0</accession>